<dbReference type="InterPro" id="IPR037914">
    <property type="entry name" value="SpoVT-AbrB_sf"/>
</dbReference>
<evidence type="ECO:0000313" key="4">
    <source>
        <dbReference type="Proteomes" id="UP000009234"/>
    </source>
</evidence>
<dbReference type="NCBIfam" id="TIGR01439">
    <property type="entry name" value="lp_hng_hel_AbrB"/>
    <property type="match status" value="1"/>
</dbReference>
<dbReference type="Pfam" id="PF04014">
    <property type="entry name" value="MazE_antitoxin"/>
    <property type="match status" value="1"/>
</dbReference>
<feature type="domain" description="SpoVT-AbrB" evidence="2">
    <location>
        <begin position="1"/>
        <end position="46"/>
    </location>
</feature>
<accession>F6DQ40</accession>
<dbReference type="EMBL" id="CP002780">
    <property type="protein sequence ID" value="AEG61984.1"/>
    <property type="molecule type" value="Genomic_DNA"/>
</dbReference>
<dbReference type="Proteomes" id="UP000009234">
    <property type="component" value="Chromosome"/>
</dbReference>
<dbReference type="SUPFAM" id="SSF89447">
    <property type="entry name" value="AbrB/MazE/MraZ-like"/>
    <property type="match status" value="1"/>
</dbReference>
<dbReference type="OrthoDB" id="9811597at2"/>
<keyword evidence="4" id="KW-1185">Reference proteome</keyword>
<dbReference type="KEGG" id="dru:Desru_3784"/>
<dbReference type="InterPro" id="IPR007159">
    <property type="entry name" value="SpoVT-AbrB_dom"/>
</dbReference>
<dbReference type="InterPro" id="IPR052975">
    <property type="entry name" value="Repressor-like_regulatory"/>
</dbReference>
<dbReference type="eggNOG" id="COG2002">
    <property type="taxonomic scope" value="Bacteria"/>
</dbReference>
<dbReference type="AlphaFoldDB" id="F6DQ40"/>
<protein>
    <submittedName>
        <fullName evidence="3">Transcriptional regulator, AbrB family</fullName>
    </submittedName>
</protein>
<dbReference type="SMART" id="SM00966">
    <property type="entry name" value="SpoVT_AbrB"/>
    <property type="match status" value="1"/>
</dbReference>
<reference evidence="3 4" key="2">
    <citation type="journal article" date="2012" name="Stand. Genomic Sci.">
        <title>Complete genome sequence of the sulfate-reducing firmicute Desulfotomaculum ruminis type strain (DL(T)).</title>
        <authorList>
            <person name="Spring S."/>
            <person name="Visser M."/>
            <person name="Lu M."/>
            <person name="Copeland A."/>
            <person name="Lapidus A."/>
            <person name="Lucas S."/>
            <person name="Cheng J.F."/>
            <person name="Han C."/>
            <person name="Tapia R."/>
            <person name="Goodwin L.A."/>
            <person name="Pitluck S."/>
            <person name="Ivanova N."/>
            <person name="Land M."/>
            <person name="Hauser L."/>
            <person name="Larimer F."/>
            <person name="Rohde M."/>
            <person name="Goker M."/>
            <person name="Detter J.C."/>
            <person name="Kyrpides N.C."/>
            <person name="Woyke T."/>
            <person name="Schaap P.J."/>
            <person name="Plugge C.M."/>
            <person name="Muyzer G."/>
            <person name="Kuever J."/>
            <person name="Pereira I.A."/>
            <person name="Parshina S.N."/>
            <person name="Bernier-Latmani R."/>
            <person name="Stams A.J."/>
            <person name="Klenk H.P."/>
        </authorList>
    </citation>
    <scope>NUCLEOTIDE SEQUENCE [LARGE SCALE GENOMIC DNA]</scope>
    <source>
        <strain evidence="4">ATCC 23193 / DSM 2154 / NCIB 8452 / DL</strain>
    </source>
</reference>
<organism evidence="3 4">
    <name type="scientific">Desulforamulus ruminis (strain ATCC 23193 / DSM 2154 / NCIMB 8452 / DL)</name>
    <name type="common">Desulfotomaculum ruminis</name>
    <dbReference type="NCBI Taxonomy" id="696281"/>
    <lineage>
        <taxon>Bacteria</taxon>
        <taxon>Bacillati</taxon>
        <taxon>Bacillota</taxon>
        <taxon>Clostridia</taxon>
        <taxon>Eubacteriales</taxon>
        <taxon>Peptococcaceae</taxon>
        <taxon>Desulforamulus</taxon>
    </lineage>
</organism>
<sequence length="84" mass="9517">MYTVKISSKGQIVIPAEARKKLNIKEGDTLAVSVEDGRIILKTRPAKIKKGIVEQTFGLLSDIDYDFKEHVNQIRKDSGRRFDV</sequence>
<dbReference type="STRING" id="696281.Desru_3784"/>
<gene>
    <name evidence="3" type="ordered locus">Desru_3784</name>
</gene>
<dbReference type="GO" id="GO:0003677">
    <property type="term" value="F:DNA binding"/>
    <property type="evidence" value="ECO:0007669"/>
    <property type="project" value="UniProtKB-UniRule"/>
</dbReference>
<proteinExistence type="predicted"/>
<dbReference type="PANTHER" id="PTHR34860">
    <property type="entry name" value="REPRESSOR-LIKE PROTEIN SSO7C3"/>
    <property type="match status" value="1"/>
</dbReference>
<dbReference type="PROSITE" id="PS51740">
    <property type="entry name" value="SPOVT_ABRB"/>
    <property type="match status" value="1"/>
</dbReference>
<evidence type="ECO:0000259" key="2">
    <source>
        <dbReference type="PROSITE" id="PS51740"/>
    </source>
</evidence>
<name>F6DQ40_DESRL</name>
<reference evidence="4" key="1">
    <citation type="submission" date="2011-05" db="EMBL/GenBank/DDBJ databases">
        <title>Complete sequence of Desulfotomaculum ruminis DSM 2154.</title>
        <authorList>
            <person name="Lucas S."/>
            <person name="Copeland A."/>
            <person name="Lapidus A."/>
            <person name="Cheng J.-F."/>
            <person name="Goodwin L."/>
            <person name="Pitluck S."/>
            <person name="Lu M."/>
            <person name="Detter J.C."/>
            <person name="Han C."/>
            <person name="Tapia R."/>
            <person name="Land M."/>
            <person name="Hauser L."/>
            <person name="Kyrpides N."/>
            <person name="Ivanova N."/>
            <person name="Mikhailova N."/>
            <person name="Pagani I."/>
            <person name="Stams A.J.M."/>
            <person name="Plugge C.M."/>
            <person name="Muyzer G."/>
            <person name="Kuever J."/>
            <person name="Parshina S.N."/>
            <person name="Ivanova A.E."/>
            <person name="Nazina T.N."/>
            <person name="Brambilla E."/>
            <person name="Spring S."/>
            <person name="Klenk H.-P."/>
            <person name="Woyke T."/>
        </authorList>
    </citation>
    <scope>NUCLEOTIDE SEQUENCE [LARGE SCALE GENOMIC DNA]</scope>
    <source>
        <strain evidence="4">ATCC 23193 / DSM 2154 / NCIB 8452 / DL</strain>
    </source>
</reference>
<dbReference type="HOGENOM" id="CLU_158484_9_2_9"/>
<dbReference type="RefSeq" id="WP_013843729.1">
    <property type="nucleotide sequence ID" value="NC_015589.1"/>
</dbReference>
<evidence type="ECO:0000256" key="1">
    <source>
        <dbReference type="PROSITE-ProRule" id="PRU01076"/>
    </source>
</evidence>
<dbReference type="Gene3D" id="2.10.260.10">
    <property type="match status" value="1"/>
</dbReference>
<keyword evidence="1" id="KW-0238">DNA-binding</keyword>
<evidence type="ECO:0000313" key="3">
    <source>
        <dbReference type="EMBL" id="AEG61984.1"/>
    </source>
</evidence>
<dbReference type="PANTHER" id="PTHR34860:SF6">
    <property type="entry name" value="REPRESSOR-LIKE PROTEIN SSO7C3"/>
    <property type="match status" value="1"/>
</dbReference>